<evidence type="ECO:0000256" key="11">
    <source>
        <dbReference type="HAMAP-Rule" id="MF_00165"/>
    </source>
</evidence>
<comment type="catalytic activity">
    <reaction evidence="9 11">
        <text>dTMP + ATP = dTDP + ADP</text>
        <dbReference type="Rhea" id="RHEA:13517"/>
        <dbReference type="ChEBI" id="CHEBI:30616"/>
        <dbReference type="ChEBI" id="CHEBI:58369"/>
        <dbReference type="ChEBI" id="CHEBI:63528"/>
        <dbReference type="ChEBI" id="CHEBI:456216"/>
        <dbReference type="EC" id="2.7.4.9"/>
    </reaction>
</comment>
<keyword evidence="5 11" id="KW-0545">Nucleotide biosynthesis</keyword>
<evidence type="ECO:0000259" key="12">
    <source>
        <dbReference type="Pfam" id="PF02223"/>
    </source>
</evidence>
<protein>
    <recommendedName>
        <fullName evidence="3 11">Thymidylate kinase</fullName>
        <ecNumber evidence="2 11">2.7.4.9</ecNumber>
    </recommendedName>
    <alternativeName>
        <fullName evidence="11">dTMP kinase</fullName>
    </alternativeName>
</protein>
<evidence type="ECO:0000256" key="3">
    <source>
        <dbReference type="ARBA" id="ARBA00017144"/>
    </source>
</evidence>
<organism evidence="13 14">
    <name type="scientific">Vasconcelosia minhoensis LEGE 07310</name>
    <dbReference type="NCBI Taxonomy" id="915328"/>
    <lineage>
        <taxon>Bacteria</taxon>
        <taxon>Bacillati</taxon>
        <taxon>Cyanobacteriota</taxon>
        <taxon>Cyanophyceae</taxon>
        <taxon>Nodosilineales</taxon>
        <taxon>Cymatolegaceae</taxon>
        <taxon>Vasconcelosia</taxon>
        <taxon>Vasconcelosia minhoensis</taxon>
    </lineage>
</organism>
<evidence type="ECO:0000256" key="8">
    <source>
        <dbReference type="ARBA" id="ARBA00022840"/>
    </source>
</evidence>
<comment type="caution">
    <text evidence="13">The sequence shown here is derived from an EMBL/GenBank/DDBJ whole genome shotgun (WGS) entry which is preliminary data.</text>
</comment>
<dbReference type="InterPro" id="IPR018094">
    <property type="entry name" value="Thymidylate_kinase"/>
</dbReference>
<evidence type="ECO:0000313" key="14">
    <source>
        <dbReference type="Proteomes" id="UP000636505"/>
    </source>
</evidence>
<evidence type="ECO:0000256" key="5">
    <source>
        <dbReference type="ARBA" id="ARBA00022727"/>
    </source>
</evidence>
<evidence type="ECO:0000256" key="6">
    <source>
        <dbReference type="ARBA" id="ARBA00022741"/>
    </source>
</evidence>
<evidence type="ECO:0000256" key="7">
    <source>
        <dbReference type="ARBA" id="ARBA00022777"/>
    </source>
</evidence>
<dbReference type="RefSeq" id="WP_193911033.1">
    <property type="nucleotide sequence ID" value="NZ_JADEXG010000066.1"/>
</dbReference>
<dbReference type="CDD" id="cd01672">
    <property type="entry name" value="TMPK"/>
    <property type="match status" value="1"/>
</dbReference>
<evidence type="ECO:0000256" key="1">
    <source>
        <dbReference type="ARBA" id="ARBA00009776"/>
    </source>
</evidence>
<evidence type="ECO:0000256" key="2">
    <source>
        <dbReference type="ARBA" id="ARBA00012980"/>
    </source>
</evidence>
<evidence type="ECO:0000256" key="10">
    <source>
        <dbReference type="ARBA" id="ARBA00057735"/>
    </source>
</evidence>
<dbReference type="NCBIfam" id="TIGR00041">
    <property type="entry name" value="DTMP_kinase"/>
    <property type="match status" value="1"/>
</dbReference>
<accession>A0A8J7AS97</accession>
<dbReference type="EMBL" id="JADEXG010000066">
    <property type="protein sequence ID" value="MBE9079756.1"/>
    <property type="molecule type" value="Genomic_DNA"/>
</dbReference>
<dbReference type="GO" id="GO:0006233">
    <property type="term" value="P:dTDP biosynthetic process"/>
    <property type="evidence" value="ECO:0007669"/>
    <property type="project" value="InterPro"/>
</dbReference>
<evidence type="ECO:0000256" key="4">
    <source>
        <dbReference type="ARBA" id="ARBA00022679"/>
    </source>
</evidence>
<dbReference type="PANTHER" id="PTHR10344">
    <property type="entry name" value="THYMIDYLATE KINASE"/>
    <property type="match status" value="1"/>
</dbReference>
<name>A0A8J7AS97_9CYAN</name>
<dbReference type="InterPro" id="IPR027417">
    <property type="entry name" value="P-loop_NTPase"/>
</dbReference>
<comment type="similarity">
    <text evidence="1 11">Belongs to the thymidylate kinase family.</text>
</comment>
<dbReference type="PROSITE" id="PS01331">
    <property type="entry name" value="THYMIDYLATE_KINASE"/>
    <property type="match status" value="1"/>
</dbReference>
<feature type="domain" description="Thymidylate kinase-like" evidence="12">
    <location>
        <begin position="8"/>
        <end position="207"/>
    </location>
</feature>
<dbReference type="Gene3D" id="3.40.50.300">
    <property type="entry name" value="P-loop containing nucleotide triphosphate hydrolases"/>
    <property type="match status" value="1"/>
</dbReference>
<dbReference type="GO" id="GO:0004798">
    <property type="term" value="F:dTMP kinase activity"/>
    <property type="evidence" value="ECO:0007669"/>
    <property type="project" value="UniProtKB-UniRule"/>
</dbReference>
<dbReference type="GO" id="GO:0005524">
    <property type="term" value="F:ATP binding"/>
    <property type="evidence" value="ECO:0007669"/>
    <property type="project" value="UniProtKB-UniRule"/>
</dbReference>
<keyword evidence="6 11" id="KW-0547">Nucleotide-binding</keyword>
<dbReference type="Pfam" id="PF02223">
    <property type="entry name" value="Thymidylate_kin"/>
    <property type="match status" value="1"/>
</dbReference>
<dbReference type="PANTHER" id="PTHR10344:SF4">
    <property type="entry name" value="UMP-CMP KINASE 2, MITOCHONDRIAL"/>
    <property type="match status" value="1"/>
</dbReference>
<dbReference type="GO" id="GO:0006235">
    <property type="term" value="P:dTTP biosynthetic process"/>
    <property type="evidence" value="ECO:0007669"/>
    <property type="project" value="UniProtKB-UniRule"/>
</dbReference>
<dbReference type="GO" id="GO:0006227">
    <property type="term" value="P:dUDP biosynthetic process"/>
    <property type="evidence" value="ECO:0007669"/>
    <property type="project" value="TreeGrafter"/>
</dbReference>
<gene>
    <name evidence="11" type="primary">tmk</name>
    <name evidence="13" type="ORF">IQ241_21085</name>
</gene>
<keyword evidence="8 11" id="KW-0067">ATP-binding</keyword>
<sequence length="228" mass="25298">MTGKLIVFEGGEGSGKSTQLQRLYTWLRESPQLKQLQASGRVGGLMATREPGGTALGSQLRQLLLDHDSTAPIDSRTELLLYAADRAQHVAETLRPALEKGFWVLCDRYTDSTLAYQGYGRQLDRELIRELNQVATGGLESDLTLWLKVDAETGLSRLQQRQADRIEQSSLAFHQRVQAGFEVLALAHPQRIVTVDGSRSEAAVAVQIQSLIETQLLQWYPQNSPPNS</sequence>
<dbReference type="InterPro" id="IPR039430">
    <property type="entry name" value="Thymidylate_kin-like_dom"/>
</dbReference>
<dbReference type="GO" id="GO:0005829">
    <property type="term" value="C:cytosol"/>
    <property type="evidence" value="ECO:0007669"/>
    <property type="project" value="TreeGrafter"/>
</dbReference>
<dbReference type="EC" id="2.7.4.9" evidence="2 11"/>
<proteinExistence type="inferred from homology"/>
<keyword evidence="7 11" id="KW-0418">Kinase</keyword>
<dbReference type="SUPFAM" id="SSF52540">
    <property type="entry name" value="P-loop containing nucleoside triphosphate hydrolases"/>
    <property type="match status" value="1"/>
</dbReference>
<dbReference type="Proteomes" id="UP000636505">
    <property type="component" value="Unassembled WGS sequence"/>
</dbReference>
<dbReference type="HAMAP" id="MF_00165">
    <property type="entry name" value="Thymidylate_kinase"/>
    <property type="match status" value="1"/>
</dbReference>
<dbReference type="FunFam" id="3.40.50.300:FF:000225">
    <property type="entry name" value="Thymidylate kinase"/>
    <property type="match status" value="1"/>
</dbReference>
<reference evidence="13" key="1">
    <citation type="submission" date="2020-10" db="EMBL/GenBank/DDBJ databases">
        <authorList>
            <person name="Castelo-Branco R."/>
            <person name="Eusebio N."/>
            <person name="Adriana R."/>
            <person name="Vieira A."/>
            <person name="Brugerolle De Fraissinette N."/>
            <person name="Rezende De Castro R."/>
            <person name="Schneider M.P."/>
            <person name="Vasconcelos V."/>
            <person name="Leao P.N."/>
        </authorList>
    </citation>
    <scope>NUCLEOTIDE SEQUENCE</scope>
    <source>
        <strain evidence="13">LEGE 07310</strain>
    </source>
</reference>
<keyword evidence="14" id="KW-1185">Reference proteome</keyword>
<evidence type="ECO:0000256" key="9">
    <source>
        <dbReference type="ARBA" id="ARBA00048743"/>
    </source>
</evidence>
<dbReference type="InterPro" id="IPR018095">
    <property type="entry name" value="Thymidylate_kin_CS"/>
</dbReference>
<keyword evidence="4 11" id="KW-0808">Transferase</keyword>
<comment type="function">
    <text evidence="10 11">Phosphorylation of dTMP to form dTDP in both de novo and salvage pathways of dTTP synthesis.</text>
</comment>
<dbReference type="AlphaFoldDB" id="A0A8J7AS97"/>
<evidence type="ECO:0000313" key="13">
    <source>
        <dbReference type="EMBL" id="MBE9079756.1"/>
    </source>
</evidence>
<feature type="binding site" evidence="11">
    <location>
        <begin position="10"/>
        <end position="17"/>
    </location>
    <ligand>
        <name>ATP</name>
        <dbReference type="ChEBI" id="CHEBI:30616"/>
    </ligand>
</feature>